<dbReference type="SMART" id="SM00757">
    <property type="entry name" value="CRA"/>
    <property type="match status" value="2"/>
</dbReference>
<gene>
    <name evidence="9" type="primary">LOC103505480</name>
</gene>
<keyword evidence="5" id="KW-0862">Zinc</keyword>
<protein>
    <submittedName>
        <fullName evidence="9">E3 ubiquitin-protein transferase RMND5A-like</fullName>
    </submittedName>
</protein>
<dbReference type="Pfam" id="PF13445">
    <property type="entry name" value="zf-RING_UBOX"/>
    <property type="match status" value="1"/>
</dbReference>
<dbReference type="PROSITE" id="PS50896">
    <property type="entry name" value="LISH"/>
    <property type="match status" value="1"/>
</dbReference>
<dbReference type="GO" id="GO:0034657">
    <property type="term" value="C:GID complex"/>
    <property type="evidence" value="ECO:0007669"/>
    <property type="project" value="TreeGrafter"/>
</dbReference>
<organism evidence="8 9">
    <name type="scientific">Diaphorina citri</name>
    <name type="common">Asian citrus psyllid</name>
    <dbReference type="NCBI Taxonomy" id="121845"/>
    <lineage>
        <taxon>Eukaryota</taxon>
        <taxon>Metazoa</taxon>
        <taxon>Ecdysozoa</taxon>
        <taxon>Arthropoda</taxon>
        <taxon>Hexapoda</taxon>
        <taxon>Insecta</taxon>
        <taxon>Pterygota</taxon>
        <taxon>Neoptera</taxon>
        <taxon>Paraneoptera</taxon>
        <taxon>Hemiptera</taxon>
        <taxon>Sternorrhyncha</taxon>
        <taxon>Psylloidea</taxon>
        <taxon>Psyllidae</taxon>
        <taxon>Diaphorininae</taxon>
        <taxon>Diaphorina</taxon>
    </lineage>
</organism>
<dbReference type="AlphaFoldDB" id="A0A3Q0IPZ6"/>
<evidence type="ECO:0000256" key="1">
    <source>
        <dbReference type="ARBA" id="ARBA00004496"/>
    </source>
</evidence>
<evidence type="ECO:0000256" key="6">
    <source>
        <dbReference type="PROSITE-ProRule" id="PRU01215"/>
    </source>
</evidence>
<evidence type="ECO:0000256" key="3">
    <source>
        <dbReference type="ARBA" id="ARBA00022723"/>
    </source>
</evidence>
<evidence type="ECO:0000313" key="9">
    <source>
        <dbReference type="RefSeq" id="XP_026676390.1"/>
    </source>
</evidence>
<dbReference type="GO" id="GO:0043161">
    <property type="term" value="P:proteasome-mediated ubiquitin-dependent protein catabolic process"/>
    <property type="evidence" value="ECO:0007669"/>
    <property type="project" value="InterPro"/>
</dbReference>
<dbReference type="GO" id="GO:0061630">
    <property type="term" value="F:ubiquitin protein ligase activity"/>
    <property type="evidence" value="ECO:0007669"/>
    <property type="project" value="InterPro"/>
</dbReference>
<dbReference type="RefSeq" id="XP_026676390.1">
    <property type="nucleotide sequence ID" value="XM_026820589.1"/>
</dbReference>
<comment type="subcellular location">
    <subcellularLocation>
        <location evidence="1">Cytoplasm</location>
    </subcellularLocation>
</comment>
<dbReference type="InterPro" id="IPR024964">
    <property type="entry name" value="CTLH/CRA"/>
</dbReference>
<dbReference type="PANTHER" id="PTHR12170">
    <property type="entry name" value="MACROPHAGE ERYTHROBLAST ATTACHER-RELATED"/>
    <property type="match status" value="1"/>
</dbReference>
<keyword evidence="3" id="KW-0479">Metal-binding</keyword>
<dbReference type="Proteomes" id="UP000079169">
    <property type="component" value="Unplaced"/>
</dbReference>
<sequence>MDACMNVEKEVDKVLSKFSDIQDHAQRTIDDTAQYVANLKNELDQSPNDKFHVVTLLCLTDIQTMMGMLMYLPHGIACSPYAHLLESALWGEISDVFIRDACCLLGLSLDSPLTVRTAQLHILKDALQKVKDTVQRLAADHRDLHSTVSKVGKTIDRNFVSDFAVISKDDVFSGPGSENLLNQVICKHFYRQGMLEIADELAKEANLETDTSNKEPFTDLNKILDALKKRDLSPALQWAHIHREQLQAQVRMWGGEPSLSLVSYLISVLLYISLPPITSIKNDTPDEYEDDLDNMVRKNILDDFKYRAHCSTHFENQESYTYVWHTTHDSYIVEYNQSDYDYDDTVGNNKSSPQSIRPDENMKFVNHTLNLFHAHHGYDDKNESNETKNWSRSIAIDISIDSFLHPKTALDRQTVNKINYYMPIVCLICSPNDKFHVVTLLCLTDIQTMMGMLMYLPHGIACSPYAHLLESALWGEISDVFIRDACCLLGLSLDSPLTVSVNAGCVALPALLNIKQVMQSGIWSGHDELPIEIDLGSNHRYHSVFACPILKTQSTETNPPMRLVCGHVISREALNKLGTATKLKCPYCPVEQSPAEARQIHF</sequence>
<dbReference type="InterPro" id="IPR045098">
    <property type="entry name" value="Fyv10_fam"/>
</dbReference>
<dbReference type="GO" id="GO:0008270">
    <property type="term" value="F:zinc ion binding"/>
    <property type="evidence" value="ECO:0007669"/>
    <property type="project" value="UniProtKB-KW"/>
</dbReference>
<reference evidence="9" key="1">
    <citation type="submission" date="2025-08" db="UniProtKB">
        <authorList>
            <consortium name="RefSeq"/>
        </authorList>
    </citation>
    <scope>IDENTIFICATION</scope>
</reference>
<name>A0A3Q0IPZ6_DIACI</name>
<keyword evidence="4 6" id="KW-0863">Zinc-finger</keyword>
<dbReference type="SMART" id="SM00667">
    <property type="entry name" value="LisH"/>
    <property type="match status" value="1"/>
</dbReference>
<dbReference type="PaxDb" id="121845-A0A3Q0IPZ6"/>
<keyword evidence="8" id="KW-1185">Reference proteome</keyword>
<feature type="zinc finger region" description="RING-Gid-type" evidence="6">
    <location>
        <begin position="547"/>
        <end position="588"/>
    </location>
</feature>
<dbReference type="SUPFAM" id="SSF57850">
    <property type="entry name" value="RING/U-box"/>
    <property type="match status" value="1"/>
</dbReference>
<dbReference type="GeneID" id="103505480"/>
<dbReference type="FunFam" id="3.30.40.10:FF:000143">
    <property type="entry name" value="Regulator of gluconeogenesis Rmd5"/>
    <property type="match status" value="1"/>
</dbReference>
<dbReference type="GO" id="GO:0005737">
    <property type="term" value="C:cytoplasm"/>
    <property type="evidence" value="ECO:0007669"/>
    <property type="project" value="UniProtKB-SubCell"/>
</dbReference>
<evidence type="ECO:0000256" key="5">
    <source>
        <dbReference type="ARBA" id="ARBA00022833"/>
    </source>
</evidence>
<dbReference type="PROSITE" id="PS51867">
    <property type="entry name" value="ZF_RING_GID"/>
    <property type="match status" value="1"/>
</dbReference>
<dbReference type="InterPro" id="IPR013144">
    <property type="entry name" value="CRA_dom"/>
</dbReference>
<dbReference type="PANTHER" id="PTHR12170:SF3">
    <property type="entry name" value="GH10162P"/>
    <property type="match status" value="1"/>
</dbReference>
<evidence type="ECO:0000259" key="7">
    <source>
        <dbReference type="PROSITE" id="PS51867"/>
    </source>
</evidence>
<dbReference type="InterPro" id="IPR044063">
    <property type="entry name" value="ZF_RING_GID"/>
</dbReference>
<dbReference type="KEGG" id="dci:103505480"/>
<dbReference type="GO" id="GO:0005634">
    <property type="term" value="C:nucleus"/>
    <property type="evidence" value="ECO:0007669"/>
    <property type="project" value="TreeGrafter"/>
</dbReference>
<dbReference type="InterPro" id="IPR027370">
    <property type="entry name" value="Znf-RING_euk"/>
</dbReference>
<dbReference type="Pfam" id="PF10607">
    <property type="entry name" value="CTLH"/>
    <property type="match status" value="2"/>
</dbReference>
<evidence type="ECO:0000256" key="2">
    <source>
        <dbReference type="ARBA" id="ARBA00022490"/>
    </source>
</evidence>
<feature type="domain" description="RING-Gid-type" evidence="7">
    <location>
        <begin position="547"/>
        <end position="588"/>
    </location>
</feature>
<proteinExistence type="predicted"/>
<evidence type="ECO:0000256" key="4">
    <source>
        <dbReference type="ARBA" id="ARBA00022771"/>
    </source>
</evidence>
<dbReference type="STRING" id="121845.A0A3Q0IPZ6"/>
<dbReference type="InterPro" id="IPR006594">
    <property type="entry name" value="LisH"/>
</dbReference>
<evidence type="ECO:0000313" key="8">
    <source>
        <dbReference type="Proteomes" id="UP000079169"/>
    </source>
</evidence>
<accession>A0A3Q0IPZ6</accession>
<keyword evidence="2" id="KW-0963">Cytoplasm</keyword>